<evidence type="ECO:0000313" key="3">
    <source>
        <dbReference type="Proteomes" id="UP001589792"/>
    </source>
</evidence>
<feature type="signal peptide" evidence="1">
    <location>
        <begin position="1"/>
        <end position="26"/>
    </location>
</feature>
<evidence type="ECO:0008006" key="4">
    <source>
        <dbReference type="Google" id="ProtNLM"/>
    </source>
</evidence>
<feature type="chain" id="PRO_5047302382" description="Fimbrial protein" evidence="1">
    <location>
        <begin position="27"/>
        <end position="360"/>
    </location>
</feature>
<gene>
    <name evidence="2" type="ORF">ACFFJ3_08615</name>
</gene>
<proteinExistence type="predicted"/>
<comment type="caution">
    <text evidence="2">The sequence shown here is derived from an EMBL/GenBank/DDBJ whole genome shotgun (WGS) entry which is preliminary data.</text>
</comment>
<keyword evidence="1" id="KW-0732">Signal</keyword>
<keyword evidence="3" id="KW-1185">Reference proteome</keyword>
<dbReference type="EMBL" id="JBHLXG010000006">
    <property type="protein sequence ID" value="MFC0226560.1"/>
    <property type="molecule type" value="Genomic_DNA"/>
</dbReference>
<dbReference type="RefSeq" id="WP_380674261.1">
    <property type="nucleotide sequence ID" value="NZ_CP173186.1"/>
</dbReference>
<evidence type="ECO:0000256" key="1">
    <source>
        <dbReference type="SAM" id="SignalP"/>
    </source>
</evidence>
<evidence type="ECO:0000313" key="2">
    <source>
        <dbReference type="EMBL" id="MFC0226560.1"/>
    </source>
</evidence>
<name>A0ABV6ECC3_9GAMM</name>
<reference evidence="2 3" key="1">
    <citation type="submission" date="2024-09" db="EMBL/GenBank/DDBJ databases">
        <authorList>
            <person name="Sun Q."/>
            <person name="Mori K."/>
        </authorList>
    </citation>
    <scope>NUCLEOTIDE SEQUENCE [LARGE SCALE GENOMIC DNA]</scope>
    <source>
        <strain evidence="2 3">CCM 8626</strain>
    </source>
</reference>
<sequence length="360" mass="37848">MYKKGLSLLALSVTVLAILCGSIQSAAAGTEYHFRLSNCFMKNVGDNLWRVSFTWETIPLTSDNNPNGITNFFRIKIPKLKADGIHVDTSSNGFTNPIPFLTFEPLPKGFVNRPASGDEVVVGNSDGSLLITTSGNVAFTFSTKGNGAYPAARVFPTFTTTSAAAGWGWYWFIPTITNGACAGTQSGGGGAPGTAPPIEELVPVEPAFTLTSSVWELNTLDVADLPDVAAAGSSYTASIKNVASNNLCVSYVSAGVKKNTYALSVSNGSSTQGGHSLFTLQGPGSQLFYNLQLTSNDGVTGNNFSFPAAAAKYITLSQTASSVANRSEMCWTPKINLFKNASTGAGMHTDTLNFIIIPKA</sequence>
<accession>A0ABV6ECC3</accession>
<protein>
    <recommendedName>
        <fullName evidence="4">Fimbrial protein</fullName>
    </recommendedName>
</protein>
<organism evidence="2 3">
    <name type="scientific">Serratia aquatilis</name>
    <dbReference type="NCBI Taxonomy" id="1737515"/>
    <lineage>
        <taxon>Bacteria</taxon>
        <taxon>Pseudomonadati</taxon>
        <taxon>Pseudomonadota</taxon>
        <taxon>Gammaproteobacteria</taxon>
        <taxon>Enterobacterales</taxon>
        <taxon>Yersiniaceae</taxon>
        <taxon>Serratia</taxon>
    </lineage>
</organism>
<dbReference type="Proteomes" id="UP001589792">
    <property type="component" value="Unassembled WGS sequence"/>
</dbReference>